<dbReference type="HAMAP" id="MF_01411">
    <property type="entry name" value="LPS_assembly_LptD"/>
    <property type="match status" value="1"/>
</dbReference>
<keyword evidence="1" id="KW-0732">Signal</keyword>
<reference evidence="4 5" key="1">
    <citation type="submission" date="2024-07" db="EMBL/GenBank/DDBJ databases">
        <authorList>
            <person name="Kang M."/>
        </authorList>
    </citation>
    <scope>NUCLEOTIDE SEQUENCE [LARGE SCALE GENOMIC DNA]</scope>
    <source>
        <strain evidence="4 5">DFM31</strain>
    </source>
</reference>
<dbReference type="PANTHER" id="PTHR30189">
    <property type="entry name" value="LPS-ASSEMBLY PROTEIN"/>
    <property type="match status" value="1"/>
</dbReference>
<dbReference type="Pfam" id="PF19838">
    <property type="entry name" value="LptD_2"/>
    <property type="match status" value="1"/>
</dbReference>
<dbReference type="PANTHER" id="PTHR30189:SF1">
    <property type="entry name" value="LPS-ASSEMBLY PROTEIN LPTD"/>
    <property type="match status" value="1"/>
</dbReference>
<dbReference type="EMBL" id="JBFBVU010000001">
    <property type="protein sequence ID" value="MEV8465386.1"/>
    <property type="molecule type" value="Genomic_DNA"/>
</dbReference>
<feature type="chain" id="PRO_5044934481" description="LPS-assembly protein LptD" evidence="1">
    <location>
        <begin position="30"/>
        <end position="719"/>
    </location>
</feature>
<dbReference type="InterPro" id="IPR020889">
    <property type="entry name" value="LipoPS_assembly_LptD"/>
</dbReference>
<dbReference type="RefSeq" id="WP_366190824.1">
    <property type="nucleotide sequence ID" value="NZ_JBFBVU010000001.1"/>
</dbReference>
<dbReference type="InterPro" id="IPR045659">
    <property type="entry name" value="LptD_2"/>
</dbReference>
<comment type="similarity">
    <text evidence="1">Belongs to the LptD family.</text>
</comment>
<feature type="domain" description="LptD C-terminal" evidence="2">
    <location>
        <begin position="281"/>
        <end position="645"/>
    </location>
</feature>
<name>A0ABV3L1H0_9RHOB</name>
<keyword evidence="1" id="KW-0998">Cell outer membrane</keyword>
<dbReference type="InterPro" id="IPR050218">
    <property type="entry name" value="LptD"/>
</dbReference>
<comment type="subunit">
    <text evidence="1">Component of the lipopolysaccharide transport and assembly complex.</text>
</comment>
<evidence type="ECO:0000259" key="3">
    <source>
        <dbReference type="Pfam" id="PF19838"/>
    </source>
</evidence>
<comment type="subcellular location">
    <subcellularLocation>
        <location evidence="1">Cell outer membrane</location>
    </subcellularLocation>
</comment>
<feature type="domain" description="LPS-assembly protein LptD central" evidence="3">
    <location>
        <begin position="181"/>
        <end position="270"/>
    </location>
</feature>
<comment type="caution">
    <text evidence="1">Lacks conserved residue(s) required for the propagation of feature annotation.</text>
</comment>
<feature type="signal peptide" evidence="1">
    <location>
        <begin position="1"/>
        <end position="29"/>
    </location>
</feature>
<sequence length="719" mass="81241" precursor="true">MSRRPLLPALLTLLVVTLTGLGLAGPARAQQDAAPVLTSLAADLVQIEGEDVLVATGNVEIFHGDTRLRADSLRYDRATDRIFVAGPITIIDADGTILLADQAELQADLETGLLSGVRLILDRQLQITGAEMARRQGRYSDLRQVAASSCETCEDGRAPLWEIRAKRVVHDEELKQIYFYHARFRIWGVPVFYLPTLRVPDGTEDRVSGFLTPSFYSTTEFGYGLKLPYYYVINEHSDLKLTPYVATDYTTTLEARYRQAFANGNITVDGAVSQDSIEPGKTRGYLFVNGAFRVPYDFSLNFDLETTSDDPYLRDYGYSEKDRLDSAITLLRTREDERIWANVTHYQSLRADTTNEDEYEPVLSGDLRWNHRYQPAALGGWLDTDLIGHFHVRDSDENIIGRDMAQLRGRVDWARDWTGWNGLRMQARTRLNAEAKQITNDDRYPTYQTALIPEAAVTLSWPMISPASDGVSYMLEPVAQFAWSDAGQIRSPNDDSRAVTLDTGNLFRLNRFPGLDRYEDGGRVNLALRWSRQSTDGLTLALTGGRIYRYDDWDIFPDGSGLSGPRSDWLAQVDIDFSNNLALRTLTLLDNDFEPALSQTRLSLTYGDLDLSSSYIWQREDRSSDQTKDLNEIAANLDYQINESWSSELVIRRDYTAKRTNFAELGLAYENECVRVDLFARRRFRATTDVEPTLSYGLSVSLPGFGSNETAARRRRCTS</sequence>
<proteinExistence type="inferred from homology"/>
<dbReference type="Proteomes" id="UP001553161">
    <property type="component" value="Unassembled WGS sequence"/>
</dbReference>
<evidence type="ECO:0000256" key="1">
    <source>
        <dbReference type="HAMAP-Rule" id="MF_01411"/>
    </source>
</evidence>
<evidence type="ECO:0000313" key="4">
    <source>
        <dbReference type="EMBL" id="MEV8465386.1"/>
    </source>
</evidence>
<dbReference type="Pfam" id="PF04453">
    <property type="entry name" value="LptD"/>
    <property type="match status" value="1"/>
</dbReference>
<organism evidence="4 5">
    <name type="scientific">Meridianimarinicoccus marinus</name>
    <dbReference type="NCBI Taxonomy" id="3231483"/>
    <lineage>
        <taxon>Bacteria</taxon>
        <taxon>Pseudomonadati</taxon>
        <taxon>Pseudomonadota</taxon>
        <taxon>Alphaproteobacteria</taxon>
        <taxon>Rhodobacterales</taxon>
        <taxon>Paracoccaceae</taxon>
        <taxon>Meridianimarinicoccus</taxon>
    </lineage>
</organism>
<keyword evidence="1" id="KW-0472">Membrane</keyword>
<comment type="caution">
    <text evidence="4">The sequence shown here is derived from an EMBL/GenBank/DDBJ whole genome shotgun (WGS) entry which is preliminary data.</text>
</comment>
<dbReference type="InterPro" id="IPR007543">
    <property type="entry name" value="LptD_C"/>
</dbReference>
<evidence type="ECO:0000259" key="2">
    <source>
        <dbReference type="Pfam" id="PF04453"/>
    </source>
</evidence>
<evidence type="ECO:0000313" key="5">
    <source>
        <dbReference type="Proteomes" id="UP001553161"/>
    </source>
</evidence>
<keyword evidence="5" id="KW-1185">Reference proteome</keyword>
<accession>A0ABV3L1H0</accession>
<protein>
    <recommendedName>
        <fullName evidence="1">LPS-assembly protein LptD</fullName>
    </recommendedName>
</protein>
<gene>
    <name evidence="1 4" type="primary">lptD</name>
    <name evidence="4" type="ORF">AB0T83_01140</name>
</gene>
<comment type="function">
    <text evidence="1">Involved in the assembly of lipopolysaccharide (LPS) at the surface of the outer membrane.</text>
</comment>